<organism evidence="1 2">
    <name type="scientific">Thalictrum thalictroides</name>
    <name type="common">Rue-anemone</name>
    <name type="synonym">Anemone thalictroides</name>
    <dbReference type="NCBI Taxonomy" id="46969"/>
    <lineage>
        <taxon>Eukaryota</taxon>
        <taxon>Viridiplantae</taxon>
        <taxon>Streptophyta</taxon>
        <taxon>Embryophyta</taxon>
        <taxon>Tracheophyta</taxon>
        <taxon>Spermatophyta</taxon>
        <taxon>Magnoliopsida</taxon>
        <taxon>Ranunculales</taxon>
        <taxon>Ranunculaceae</taxon>
        <taxon>Thalictroideae</taxon>
        <taxon>Thalictrum</taxon>
    </lineage>
</organism>
<name>A0A7J6VVI1_THATH</name>
<dbReference type="Proteomes" id="UP000554482">
    <property type="component" value="Unassembled WGS sequence"/>
</dbReference>
<evidence type="ECO:0000313" key="2">
    <source>
        <dbReference type="Proteomes" id="UP000554482"/>
    </source>
</evidence>
<dbReference type="AlphaFoldDB" id="A0A7J6VVI1"/>
<sequence length="208" mass="23376">MSIYMSRLFPKSNSSFLLQSGNALKSTVLRLKEDTYLVDAGPGTPRICMGKELTRIPISKTKSSRFETKVGIGSTNVTNSEESAIVKKSVMERMFVDLHAGDSRSKEQAAIRFQSLVSGYTDVVSGEPIELILPKRFRQKQAWIELNMAWRRRDTKLNGIVVDRVRGGYAVAIAGYITFLPLRYKPKLGLGKFFIEEIKRNNIIVGIL</sequence>
<proteinExistence type="predicted"/>
<evidence type="ECO:0008006" key="3">
    <source>
        <dbReference type="Google" id="ProtNLM"/>
    </source>
</evidence>
<gene>
    <name evidence="1" type="ORF">FRX31_022012</name>
</gene>
<accession>A0A7J6VVI1</accession>
<keyword evidence="2" id="KW-1185">Reference proteome</keyword>
<dbReference type="OrthoDB" id="1702147at2759"/>
<dbReference type="EMBL" id="JABWDY010026838">
    <property type="protein sequence ID" value="KAF5188402.1"/>
    <property type="molecule type" value="Genomic_DNA"/>
</dbReference>
<evidence type="ECO:0000313" key="1">
    <source>
        <dbReference type="EMBL" id="KAF5188402.1"/>
    </source>
</evidence>
<reference evidence="1 2" key="1">
    <citation type="submission" date="2020-06" db="EMBL/GenBank/DDBJ databases">
        <title>Transcriptomic and genomic resources for Thalictrum thalictroides and T. hernandezii: Facilitating candidate gene discovery in an emerging model plant lineage.</title>
        <authorList>
            <person name="Arias T."/>
            <person name="Riano-Pachon D.M."/>
            <person name="Di Stilio V.S."/>
        </authorList>
    </citation>
    <scope>NUCLEOTIDE SEQUENCE [LARGE SCALE GENOMIC DNA]</scope>
    <source>
        <strain evidence="2">cv. WT478/WT964</strain>
        <tissue evidence="1">Leaves</tissue>
    </source>
</reference>
<protein>
    <recommendedName>
        <fullName evidence="3">Ribosomal protein S1</fullName>
    </recommendedName>
</protein>
<comment type="caution">
    <text evidence="1">The sequence shown here is derived from an EMBL/GenBank/DDBJ whole genome shotgun (WGS) entry which is preliminary data.</text>
</comment>